<dbReference type="AlphaFoldDB" id="A0A655FJJ3"/>
<feature type="compositionally biased region" description="Polar residues" evidence="1">
    <location>
        <begin position="66"/>
        <end position="93"/>
    </location>
</feature>
<gene>
    <name evidence="2" type="ORF">ERS007741_00893</name>
</gene>
<proteinExistence type="predicted"/>
<reference evidence="2 3" key="1">
    <citation type="submission" date="2015-03" db="EMBL/GenBank/DDBJ databases">
        <authorList>
            <consortium name="Pathogen Informatics"/>
        </authorList>
    </citation>
    <scope>NUCLEOTIDE SEQUENCE [LARGE SCALE GENOMIC DNA]</scope>
    <source>
        <strain evidence="2 3">P00601463</strain>
    </source>
</reference>
<organism evidence="2 3">
    <name type="scientific">Mycobacterium tuberculosis</name>
    <dbReference type="NCBI Taxonomy" id="1773"/>
    <lineage>
        <taxon>Bacteria</taxon>
        <taxon>Bacillati</taxon>
        <taxon>Actinomycetota</taxon>
        <taxon>Actinomycetes</taxon>
        <taxon>Mycobacteriales</taxon>
        <taxon>Mycobacteriaceae</taxon>
        <taxon>Mycobacterium</taxon>
        <taxon>Mycobacterium tuberculosis complex</taxon>
    </lineage>
</organism>
<evidence type="ECO:0000313" key="2">
    <source>
        <dbReference type="EMBL" id="COV89177.1"/>
    </source>
</evidence>
<evidence type="ECO:0000256" key="1">
    <source>
        <dbReference type="SAM" id="MobiDB-lite"/>
    </source>
</evidence>
<dbReference type="EMBL" id="CHKL01000062">
    <property type="protein sequence ID" value="COV89177.1"/>
    <property type="molecule type" value="Genomic_DNA"/>
</dbReference>
<feature type="region of interest" description="Disordered" evidence="1">
    <location>
        <begin position="62"/>
        <end position="93"/>
    </location>
</feature>
<dbReference type="Proteomes" id="UP000048600">
    <property type="component" value="Unassembled WGS sequence"/>
</dbReference>
<name>A0A655FJJ3_MYCTX</name>
<accession>A0A655FJJ3</accession>
<protein>
    <submittedName>
        <fullName evidence="2">Uncharacterized protein</fullName>
    </submittedName>
</protein>
<evidence type="ECO:0000313" key="3">
    <source>
        <dbReference type="Proteomes" id="UP000048600"/>
    </source>
</evidence>
<sequence length="93" mass="10083">MAWKLGAKIVACSHPTASITAIASWAQNFGPSVVIAASRDDRPTPRWSRRITLLNDARRRWKRYSDGSSSIESIGTNGPGNTSRSVGPSPSTW</sequence>